<dbReference type="SUPFAM" id="SSF48498">
    <property type="entry name" value="Tetracyclin repressor-like, C-terminal domain"/>
    <property type="match status" value="1"/>
</dbReference>
<dbReference type="PANTHER" id="PTHR30055:SF223">
    <property type="entry name" value="HTH-TYPE TRANSCRIPTIONAL REGULATOR UIDR"/>
    <property type="match status" value="1"/>
</dbReference>
<dbReference type="PRINTS" id="PR00455">
    <property type="entry name" value="HTHTETR"/>
</dbReference>
<evidence type="ECO:0000256" key="5">
    <source>
        <dbReference type="SAM" id="MobiDB-lite"/>
    </source>
</evidence>
<feature type="region of interest" description="Disordered" evidence="5">
    <location>
        <begin position="1"/>
        <end position="24"/>
    </location>
</feature>
<keyword evidence="1" id="KW-0805">Transcription regulation</keyword>
<keyword evidence="8" id="KW-1185">Reference proteome</keyword>
<organism evidence="7 8">
    <name type="scientific">Ancylobacter pratisalsi</name>
    <dbReference type="NCBI Taxonomy" id="1745854"/>
    <lineage>
        <taxon>Bacteria</taxon>
        <taxon>Pseudomonadati</taxon>
        <taxon>Pseudomonadota</taxon>
        <taxon>Alphaproteobacteria</taxon>
        <taxon>Hyphomicrobiales</taxon>
        <taxon>Xanthobacteraceae</taxon>
        <taxon>Ancylobacter</taxon>
    </lineage>
</organism>
<dbReference type="AlphaFoldDB" id="A0A6P1YS59"/>
<dbReference type="SUPFAM" id="SSF46689">
    <property type="entry name" value="Homeodomain-like"/>
    <property type="match status" value="1"/>
</dbReference>
<accession>A0A6P1YS59</accession>
<keyword evidence="2 4" id="KW-0238">DNA-binding</keyword>
<dbReference type="KEGG" id="apra:G3A50_18845"/>
<dbReference type="InterPro" id="IPR009057">
    <property type="entry name" value="Homeodomain-like_sf"/>
</dbReference>
<name>A0A6P1YS59_9HYPH</name>
<dbReference type="GO" id="GO:0003700">
    <property type="term" value="F:DNA-binding transcription factor activity"/>
    <property type="evidence" value="ECO:0007669"/>
    <property type="project" value="TreeGrafter"/>
</dbReference>
<dbReference type="GO" id="GO:0000976">
    <property type="term" value="F:transcription cis-regulatory region binding"/>
    <property type="evidence" value="ECO:0007669"/>
    <property type="project" value="TreeGrafter"/>
</dbReference>
<dbReference type="Proteomes" id="UP000464751">
    <property type="component" value="Chromosome"/>
</dbReference>
<reference evidence="7 8" key="1">
    <citation type="submission" date="2020-02" db="EMBL/GenBank/DDBJ databases">
        <authorList>
            <person name="Li G."/>
        </authorList>
    </citation>
    <scope>NUCLEOTIDE SEQUENCE [LARGE SCALE GENOMIC DNA]</scope>
    <source>
        <strain evidence="7 8">DSM 102029</strain>
    </source>
</reference>
<keyword evidence="3" id="KW-0804">Transcription</keyword>
<evidence type="ECO:0000256" key="3">
    <source>
        <dbReference type="ARBA" id="ARBA00023163"/>
    </source>
</evidence>
<dbReference type="Gene3D" id="1.10.10.60">
    <property type="entry name" value="Homeodomain-like"/>
    <property type="match status" value="1"/>
</dbReference>
<evidence type="ECO:0000256" key="1">
    <source>
        <dbReference type="ARBA" id="ARBA00023015"/>
    </source>
</evidence>
<dbReference type="InterPro" id="IPR001647">
    <property type="entry name" value="HTH_TetR"/>
</dbReference>
<evidence type="ECO:0000256" key="2">
    <source>
        <dbReference type="ARBA" id="ARBA00023125"/>
    </source>
</evidence>
<sequence length="220" mass="24264">MADESDAHGGTVSPARGRKAGRDPADRRRAILDAALVVFAERGFAGARMQDVATRAGVAKGTLYLYFKAKEALFEGLVREAIDPVLGRMEREFAEFTGSTRQFLSVLFAHLANEAVRSPRRHVIRLLLGEGERFPELADFYYREVVSRGLGLLRAINARALERGEISSDAGLRFPQLLVAPLLVATAWEGLFQRNETLDVAGMLEAHAEIVLRGLGWRDS</sequence>
<dbReference type="InterPro" id="IPR036271">
    <property type="entry name" value="Tet_transcr_reg_TetR-rel_C_sf"/>
</dbReference>
<evidence type="ECO:0000256" key="4">
    <source>
        <dbReference type="PROSITE-ProRule" id="PRU00335"/>
    </source>
</evidence>
<feature type="DNA-binding region" description="H-T-H motif" evidence="4">
    <location>
        <begin position="48"/>
        <end position="67"/>
    </location>
</feature>
<dbReference type="FunFam" id="1.10.10.60:FF:000141">
    <property type="entry name" value="TetR family transcriptional regulator"/>
    <property type="match status" value="1"/>
</dbReference>
<dbReference type="InterPro" id="IPR050109">
    <property type="entry name" value="HTH-type_TetR-like_transc_reg"/>
</dbReference>
<dbReference type="Gene3D" id="1.10.357.10">
    <property type="entry name" value="Tetracycline Repressor, domain 2"/>
    <property type="match status" value="1"/>
</dbReference>
<evidence type="ECO:0000313" key="8">
    <source>
        <dbReference type="Proteomes" id="UP000464751"/>
    </source>
</evidence>
<dbReference type="InterPro" id="IPR011075">
    <property type="entry name" value="TetR_C"/>
</dbReference>
<dbReference type="EMBL" id="CP048630">
    <property type="protein sequence ID" value="QIB35536.1"/>
    <property type="molecule type" value="Genomic_DNA"/>
</dbReference>
<evidence type="ECO:0000313" key="7">
    <source>
        <dbReference type="EMBL" id="QIB35536.1"/>
    </source>
</evidence>
<evidence type="ECO:0000259" key="6">
    <source>
        <dbReference type="PROSITE" id="PS50977"/>
    </source>
</evidence>
<dbReference type="Pfam" id="PF16859">
    <property type="entry name" value="TetR_C_11"/>
    <property type="match status" value="1"/>
</dbReference>
<feature type="domain" description="HTH tetR-type" evidence="6">
    <location>
        <begin position="25"/>
        <end position="85"/>
    </location>
</feature>
<protein>
    <submittedName>
        <fullName evidence="7">TetR/AcrR family transcriptional regulator</fullName>
    </submittedName>
</protein>
<dbReference type="PROSITE" id="PS50977">
    <property type="entry name" value="HTH_TETR_2"/>
    <property type="match status" value="1"/>
</dbReference>
<proteinExistence type="predicted"/>
<dbReference type="Pfam" id="PF00440">
    <property type="entry name" value="TetR_N"/>
    <property type="match status" value="1"/>
</dbReference>
<dbReference type="RefSeq" id="WP_163076676.1">
    <property type="nucleotide sequence ID" value="NZ_CP048630.1"/>
</dbReference>
<dbReference type="PANTHER" id="PTHR30055">
    <property type="entry name" value="HTH-TYPE TRANSCRIPTIONAL REGULATOR RUTR"/>
    <property type="match status" value="1"/>
</dbReference>
<gene>
    <name evidence="7" type="ORF">G3A50_18845</name>
</gene>